<gene>
    <name evidence="1" type="ORF">PRABACTJOHN_00511</name>
</gene>
<dbReference type="EMBL" id="ABYH01000040">
    <property type="protein sequence ID" value="EEC98026.1"/>
    <property type="molecule type" value="Genomic_DNA"/>
</dbReference>
<protein>
    <submittedName>
        <fullName evidence="1">Uncharacterized protein</fullName>
    </submittedName>
</protein>
<evidence type="ECO:0000313" key="1">
    <source>
        <dbReference type="EMBL" id="EEC98026.1"/>
    </source>
</evidence>
<dbReference type="HOGENOM" id="CLU_3120803_0_0_10"/>
<dbReference type="Proteomes" id="UP000005510">
    <property type="component" value="Unassembled WGS sequence"/>
</dbReference>
<dbReference type="AlphaFoldDB" id="B7B667"/>
<reference evidence="1 2" key="1">
    <citation type="submission" date="2008-10" db="EMBL/GenBank/DDBJ databases">
        <title>Draft genome sequence of Parabacteroides johnsonii (DSM 18315).</title>
        <authorList>
            <person name="Sudarsanam P."/>
            <person name="Ley R."/>
            <person name="Guruge J."/>
            <person name="Turnbaugh P.J."/>
            <person name="Mahowald M."/>
            <person name="Liep D."/>
            <person name="Gordon J."/>
        </authorList>
    </citation>
    <scope>NUCLEOTIDE SEQUENCE [LARGE SCALE GENOMIC DNA]</scope>
    <source>
        <strain evidence="1 2">DSM 18315</strain>
    </source>
</reference>
<evidence type="ECO:0000313" key="2">
    <source>
        <dbReference type="Proteomes" id="UP000005510"/>
    </source>
</evidence>
<name>B7B667_9BACT</name>
<organism evidence="1 2">
    <name type="scientific">Parabacteroides johnsonii DSM 18315</name>
    <dbReference type="NCBI Taxonomy" id="537006"/>
    <lineage>
        <taxon>Bacteria</taxon>
        <taxon>Pseudomonadati</taxon>
        <taxon>Bacteroidota</taxon>
        <taxon>Bacteroidia</taxon>
        <taxon>Bacteroidales</taxon>
        <taxon>Tannerellaceae</taxon>
        <taxon>Parabacteroides</taxon>
    </lineage>
</organism>
<sequence length="50" mass="5873">MDRLRTKLRTQKGVDVVSTSIPASTPFNILFIRQMTSRYARCRSLLHFFI</sequence>
<reference evidence="1 2" key="2">
    <citation type="submission" date="2008-10" db="EMBL/GenBank/DDBJ databases">
        <authorList>
            <person name="Fulton L."/>
            <person name="Clifton S."/>
            <person name="Fulton B."/>
            <person name="Xu J."/>
            <person name="Minx P."/>
            <person name="Pepin K.H."/>
            <person name="Johnson M."/>
            <person name="Bhonagiri V."/>
            <person name="Nash W.E."/>
            <person name="Mardis E.R."/>
            <person name="Wilson R.K."/>
        </authorList>
    </citation>
    <scope>NUCLEOTIDE SEQUENCE [LARGE SCALE GENOMIC DNA]</scope>
    <source>
        <strain evidence="1 2">DSM 18315</strain>
    </source>
</reference>
<proteinExistence type="predicted"/>
<comment type="caution">
    <text evidence="1">The sequence shown here is derived from an EMBL/GenBank/DDBJ whole genome shotgun (WGS) entry which is preliminary data.</text>
</comment>
<accession>B7B667</accession>